<name>A0A0R1UZV5_9LACO</name>
<feature type="domain" description="MucBP" evidence="4">
    <location>
        <begin position="337"/>
        <end position="393"/>
    </location>
</feature>
<feature type="signal peptide" evidence="3">
    <location>
        <begin position="1"/>
        <end position="26"/>
    </location>
</feature>
<gene>
    <name evidence="5" type="ORF">FC21_GL000323</name>
</gene>
<organism evidence="5 6">
    <name type="scientific">Limosilactobacillus equigenerosi DSM 18793 = JCM 14505</name>
    <dbReference type="NCBI Taxonomy" id="1423742"/>
    <lineage>
        <taxon>Bacteria</taxon>
        <taxon>Bacillati</taxon>
        <taxon>Bacillota</taxon>
        <taxon>Bacilli</taxon>
        <taxon>Lactobacillales</taxon>
        <taxon>Lactobacillaceae</taxon>
        <taxon>Limosilactobacillus</taxon>
    </lineage>
</organism>
<proteinExistence type="predicted"/>
<dbReference type="STRING" id="417373.GCA_001570685_00635"/>
<keyword evidence="1" id="KW-0677">Repeat</keyword>
<dbReference type="AlphaFoldDB" id="A0A0R1UZV5"/>
<feature type="domain" description="MucBP" evidence="4">
    <location>
        <begin position="400"/>
        <end position="456"/>
    </location>
</feature>
<keyword evidence="6" id="KW-1185">Reference proteome</keyword>
<dbReference type="EMBL" id="AZGC01000010">
    <property type="protein sequence ID" value="KRL96322.1"/>
    <property type="molecule type" value="Genomic_DNA"/>
</dbReference>
<keyword evidence="3" id="KW-0732">Signal</keyword>
<feature type="compositionally biased region" description="Polar residues" evidence="2">
    <location>
        <begin position="476"/>
        <end position="495"/>
    </location>
</feature>
<protein>
    <recommendedName>
        <fullName evidence="4">MucBP domain-containing protein</fullName>
    </recommendedName>
</protein>
<reference evidence="5 6" key="1">
    <citation type="journal article" date="2015" name="Genome Announc.">
        <title>Expanding the biotechnology potential of lactobacilli through comparative genomics of 213 strains and associated genera.</title>
        <authorList>
            <person name="Sun Z."/>
            <person name="Harris H.M."/>
            <person name="McCann A."/>
            <person name="Guo C."/>
            <person name="Argimon S."/>
            <person name="Zhang W."/>
            <person name="Yang X."/>
            <person name="Jeffery I.B."/>
            <person name="Cooney J.C."/>
            <person name="Kagawa T.F."/>
            <person name="Liu W."/>
            <person name="Song Y."/>
            <person name="Salvetti E."/>
            <person name="Wrobel A."/>
            <person name="Rasinkangas P."/>
            <person name="Parkhill J."/>
            <person name="Rea M.C."/>
            <person name="O'Sullivan O."/>
            <person name="Ritari J."/>
            <person name="Douillard F.P."/>
            <person name="Paul Ross R."/>
            <person name="Yang R."/>
            <person name="Briner A.E."/>
            <person name="Felis G.E."/>
            <person name="de Vos W.M."/>
            <person name="Barrangou R."/>
            <person name="Klaenhammer T.R."/>
            <person name="Caufield P.W."/>
            <person name="Cui Y."/>
            <person name="Zhang H."/>
            <person name="O'Toole P.W."/>
        </authorList>
    </citation>
    <scope>NUCLEOTIDE SEQUENCE [LARGE SCALE GENOMIC DNA]</scope>
    <source>
        <strain evidence="5 6">DSM 18793</strain>
    </source>
</reference>
<evidence type="ECO:0000256" key="1">
    <source>
        <dbReference type="ARBA" id="ARBA00022737"/>
    </source>
</evidence>
<dbReference type="InterPro" id="IPR009459">
    <property type="entry name" value="MucBP_dom"/>
</dbReference>
<dbReference type="Pfam" id="PF06458">
    <property type="entry name" value="MucBP"/>
    <property type="match status" value="2"/>
</dbReference>
<evidence type="ECO:0000256" key="3">
    <source>
        <dbReference type="SAM" id="SignalP"/>
    </source>
</evidence>
<evidence type="ECO:0000313" key="6">
    <source>
        <dbReference type="Proteomes" id="UP000051084"/>
    </source>
</evidence>
<evidence type="ECO:0000259" key="4">
    <source>
        <dbReference type="Pfam" id="PF06458"/>
    </source>
</evidence>
<feature type="region of interest" description="Disordered" evidence="2">
    <location>
        <begin position="465"/>
        <end position="495"/>
    </location>
</feature>
<dbReference type="PATRIC" id="fig|1423742.4.peg.337"/>
<evidence type="ECO:0000313" key="5">
    <source>
        <dbReference type="EMBL" id="KRL96322.1"/>
    </source>
</evidence>
<accession>A0A0R1UZV5</accession>
<comment type="caution">
    <text evidence="5">The sequence shown here is derived from an EMBL/GenBank/DDBJ whole genome shotgun (WGS) entry which is preliminary data.</text>
</comment>
<dbReference type="RefSeq" id="WP_056995285.1">
    <property type="nucleotide sequence ID" value="NZ_AZGC01000010.1"/>
</dbReference>
<evidence type="ECO:0000256" key="2">
    <source>
        <dbReference type="SAM" id="MobiDB-lite"/>
    </source>
</evidence>
<sequence length="912" mass="102491">MRISKTLLLCTVALAGMTVPMKNALADVKPNSIPANPSMKQDASKPVVVSTNVDGEPDVQTTGVAVFDPVKITVNTDHFTNDNLLTPDGLGWTEDTEVQIIKGHEVGEINNQKYWGQNNPQEPTIAYSFAKGDSGRITYVGKTLSGVDLDLIYTIENTDADLWEQYSGLNRIKVPRGIAFTGEQYLANTNNNSIVVLYNGANSVHLKYQIVKHDSFDEIPVLVSFITTDIDVGQGVATDLPNLAAVVPGTTNLSFQDGVVYDGSHTGPYHYGADINGSEGLPYGGYLGVSFQSHFNYAFFAPAPANDDIYRFATGVRYDLFGSALQTKLIINRQAHVKIRYVDTKGNELQPIQTLKATNEFPMIPAAPKITGYELKDTDTKIESPLNETVTHTYAKNYVITIRRVDEQGKELAPDRKITVLEGSLVELKPEMLSGYKIPQPIDLIAEKDEVVKLVYQRQPIVKPSVDVPKPKRQTEPQSTQSESKPNIQITKPNPSLSFKKEISVIKQPSLSKVQSYQVVPVHNNTYRTGGTWLSTPYVSPRVQVGVQEPPKHVNRQVRKHRKINWFYRNTGINKNDRKVLIKVLKGIESEGKKRGWSKEKIKTTELYYIANIGGYGSSGLQVRSSDVEKYTEKSLKSLLKGRITKEEFKTFSKIINNNHSSKNKTYVDLSHLAITAASARDQGRGNKFLQKLSTTPIIGFIRYGKWITKFLKPIPNVKMRWLLINGFLGDALADWKISKPDKYADLDVFKFANSNQLMSRQLQQIYGQTSGNLANQRNQTQKSISGDVIRTAALTSVATLGLFALGVFKKAKELVIGAYNESKKLRSRILQGYNKYVVKPVAKFRRKIYNRGVKMVRQIKRAAVKTYRRVQKFVSRPYNRVKRAVRKTYRKVKSVVHRVVKSVKKFFKRRR</sequence>
<feature type="chain" id="PRO_5006412033" description="MucBP domain-containing protein" evidence="3">
    <location>
        <begin position="27"/>
        <end position="912"/>
    </location>
</feature>
<dbReference type="Proteomes" id="UP000051084">
    <property type="component" value="Unassembled WGS sequence"/>
</dbReference>
<dbReference type="Gene3D" id="3.10.20.320">
    <property type="entry name" value="Putative peptidoglycan bound protein (lpxtg motif)"/>
    <property type="match status" value="1"/>
</dbReference>